<evidence type="ECO:0000256" key="1">
    <source>
        <dbReference type="SAM" id="MobiDB-lite"/>
    </source>
</evidence>
<keyword evidence="3" id="KW-1185">Reference proteome</keyword>
<feature type="region of interest" description="Disordered" evidence="1">
    <location>
        <begin position="1"/>
        <end position="257"/>
    </location>
</feature>
<feature type="compositionally biased region" description="Polar residues" evidence="1">
    <location>
        <begin position="190"/>
        <end position="204"/>
    </location>
</feature>
<feature type="compositionally biased region" description="Basic and acidic residues" evidence="1">
    <location>
        <begin position="58"/>
        <end position="71"/>
    </location>
</feature>
<feature type="compositionally biased region" description="Gly residues" evidence="1">
    <location>
        <begin position="21"/>
        <end position="31"/>
    </location>
</feature>
<dbReference type="AlphaFoldDB" id="A0A5D5AK40"/>
<feature type="compositionally biased region" description="Acidic residues" evidence="1">
    <location>
        <begin position="42"/>
        <end position="57"/>
    </location>
</feature>
<gene>
    <name evidence="2" type="ORF">FYC77_14020</name>
</gene>
<feature type="compositionally biased region" description="Basic and acidic residues" evidence="1">
    <location>
        <begin position="129"/>
        <end position="154"/>
    </location>
</feature>
<evidence type="ECO:0000313" key="2">
    <source>
        <dbReference type="EMBL" id="TYT61323.1"/>
    </source>
</evidence>
<protein>
    <submittedName>
        <fullName evidence="2">Uncharacterized protein</fullName>
    </submittedName>
</protein>
<accession>A0A5D5AK40</accession>
<feature type="compositionally biased region" description="Basic and acidic residues" evidence="1">
    <location>
        <begin position="163"/>
        <end position="174"/>
    </location>
</feature>
<proteinExistence type="predicted"/>
<evidence type="ECO:0000313" key="3">
    <source>
        <dbReference type="Proteomes" id="UP000324104"/>
    </source>
</evidence>
<sequence>MTDDRSHRSDEDDVEGSAGTSSGGLEPGGGPQRVVSERSVDDILDSLDESAPDNESEDGSRSNEPEDDSPRVETTSETDDDESTGPEGSGVVAFDEERVPETIDEPERRASSDGRGETVPANDAGGESGTDRDGETAGEDRTVDHNALEARIARGDVTGADVRAAEAGEGRDPSPEIDEVDLSLDDLETASPSTKSYARSTGDTAPTDGDAARIEGDTAQLEDSEAGADTSAGSADDEGASDSTGGVIGRIKDLFSG</sequence>
<feature type="compositionally biased region" description="Basic and acidic residues" evidence="1">
    <location>
        <begin position="95"/>
        <end position="116"/>
    </location>
</feature>
<dbReference type="EMBL" id="VTAW01000019">
    <property type="protein sequence ID" value="TYT61323.1"/>
    <property type="molecule type" value="Genomic_DNA"/>
</dbReference>
<name>A0A5D5AK40_9EURY</name>
<comment type="caution">
    <text evidence="2">The sequence shown here is derived from an EMBL/GenBank/DDBJ whole genome shotgun (WGS) entry which is preliminary data.</text>
</comment>
<organism evidence="2 3">
    <name type="scientific">Natrialba swarupiae</name>
    <dbReference type="NCBI Taxonomy" id="2448032"/>
    <lineage>
        <taxon>Archaea</taxon>
        <taxon>Methanobacteriati</taxon>
        <taxon>Methanobacteriota</taxon>
        <taxon>Stenosarchaea group</taxon>
        <taxon>Halobacteria</taxon>
        <taxon>Halobacteriales</taxon>
        <taxon>Natrialbaceae</taxon>
        <taxon>Natrialba</taxon>
    </lineage>
</organism>
<dbReference type="RefSeq" id="WP_149082120.1">
    <property type="nucleotide sequence ID" value="NZ_VTAW01000019.1"/>
</dbReference>
<dbReference type="Proteomes" id="UP000324104">
    <property type="component" value="Unassembled WGS sequence"/>
</dbReference>
<feature type="compositionally biased region" description="Basic and acidic residues" evidence="1">
    <location>
        <begin position="1"/>
        <end position="10"/>
    </location>
</feature>
<feature type="compositionally biased region" description="Acidic residues" evidence="1">
    <location>
        <begin position="175"/>
        <end position="188"/>
    </location>
</feature>
<reference evidence="2 3" key="1">
    <citation type="submission" date="2019-08" db="EMBL/GenBank/DDBJ databases">
        <title>Archaea genome.</title>
        <authorList>
            <person name="Kajale S."/>
            <person name="Shouche Y."/>
            <person name="Deshpande N."/>
            <person name="Sharma A."/>
        </authorList>
    </citation>
    <scope>NUCLEOTIDE SEQUENCE [LARGE SCALE GENOMIC DNA]</scope>
    <source>
        <strain evidence="2 3">ESP3B_9</strain>
    </source>
</reference>